<accession>A0A9E8KQS9</accession>
<dbReference type="InterPro" id="IPR036380">
    <property type="entry name" value="Isochorismatase-like_sf"/>
</dbReference>
<dbReference type="SUPFAM" id="SSF52499">
    <property type="entry name" value="Isochorismatase-like hydrolases"/>
    <property type="match status" value="1"/>
</dbReference>
<evidence type="ECO:0000259" key="1">
    <source>
        <dbReference type="Pfam" id="PF00857"/>
    </source>
</evidence>
<keyword evidence="3" id="KW-1185">Reference proteome</keyword>
<dbReference type="RefSeq" id="WP_251811040.1">
    <property type="nucleotide sequence ID" value="NZ_CP101527.1"/>
</dbReference>
<feature type="domain" description="Isochorismatase-like" evidence="1">
    <location>
        <begin position="8"/>
        <end position="157"/>
    </location>
</feature>
<evidence type="ECO:0000313" key="2">
    <source>
        <dbReference type="EMBL" id="UZW75157.1"/>
    </source>
</evidence>
<name>A0A9E8KQS9_9ALTE</name>
<dbReference type="InterPro" id="IPR000868">
    <property type="entry name" value="Isochorismatase-like_dom"/>
</dbReference>
<dbReference type="CDD" id="cd01012">
    <property type="entry name" value="YcaC_related"/>
    <property type="match status" value="1"/>
</dbReference>
<sequence>MSLVKEQSVLVIVDVQGKLASIMSGSEGLIGRLGLLIEGAKLLEIPIIWLEQLPDKLGPTVESLATKLAPEQPIAKSSFSGYGDEAFRQRLSAEGRTQVILAGIETHVCVYQTAQDLLENNYEVTVVADGVSSRSETNKQIGLQMMTQRGAKLSCVESVLFELQQKAEGDLFRGLIKLIK</sequence>
<dbReference type="Pfam" id="PF00857">
    <property type="entry name" value="Isochorismatase"/>
    <property type="match status" value="1"/>
</dbReference>
<dbReference type="Gene3D" id="3.40.50.850">
    <property type="entry name" value="Isochorismatase-like"/>
    <property type="match status" value="1"/>
</dbReference>
<dbReference type="PANTHER" id="PTHR14119">
    <property type="entry name" value="HYDROLASE"/>
    <property type="match status" value="1"/>
</dbReference>
<organism evidence="2 3">
    <name type="scientific">Alkalimarinus sediminis</name>
    <dbReference type="NCBI Taxonomy" id="1632866"/>
    <lineage>
        <taxon>Bacteria</taxon>
        <taxon>Pseudomonadati</taxon>
        <taxon>Pseudomonadota</taxon>
        <taxon>Gammaproteobacteria</taxon>
        <taxon>Alteromonadales</taxon>
        <taxon>Alteromonadaceae</taxon>
        <taxon>Alkalimarinus</taxon>
    </lineage>
</organism>
<dbReference type="KEGG" id="asem:NNL22_00695"/>
<dbReference type="Proteomes" id="UP001164472">
    <property type="component" value="Chromosome"/>
</dbReference>
<dbReference type="InterPro" id="IPR050993">
    <property type="entry name" value="Isochorismatase_domain"/>
</dbReference>
<dbReference type="GO" id="GO:0016787">
    <property type="term" value="F:hydrolase activity"/>
    <property type="evidence" value="ECO:0007669"/>
    <property type="project" value="UniProtKB-KW"/>
</dbReference>
<reference evidence="2" key="1">
    <citation type="submission" date="2022-07" db="EMBL/GenBank/DDBJ databases">
        <title>Alkalimarinus sp. nov., isolated from gut of a Alitta virens.</title>
        <authorList>
            <person name="Yang A.I."/>
            <person name="Shin N.-R."/>
        </authorList>
    </citation>
    <scope>NUCLEOTIDE SEQUENCE</scope>
    <source>
        <strain evidence="2">FA028</strain>
    </source>
</reference>
<dbReference type="EMBL" id="CP101527">
    <property type="protein sequence ID" value="UZW75157.1"/>
    <property type="molecule type" value="Genomic_DNA"/>
</dbReference>
<dbReference type="PANTHER" id="PTHR14119:SF3">
    <property type="entry name" value="ISOCHORISMATASE DOMAIN-CONTAINING PROTEIN 2"/>
    <property type="match status" value="1"/>
</dbReference>
<dbReference type="AlphaFoldDB" id="A0A9E8KQS9"/>
<proteinExistence type="predicted"/>
<protein>
    <submittedName>
        <fullName evidence="2">Hydrolase</fullName>
    </submittedName>
</protein>
<keyword evidence="2" id="KW-0378">Hydrolase</keyword>
<evidence type="ECO:0000313" key="3">
    <source>
        <dbReference type="Proteomes" id="UP001164472"/>
    </source>
</evidence>
<gene>
    <name evidence="2" type="ORF">NNL22_00695</name>
</gene>